<feature type="region of interest" description="Disordered" evidence="1">
    <location>
        <begin position="1"/>
        <end position="142"/>
    </location>
</feature>
<sequence length="223" mass="24475">MQHSLDAYCAVESGNGAEIPPDPTLDESSDSCVSQAVINPLSPATPSPACRAIQTPTAETATANEDRDTPLPSIEASPPFHTSSGAKRGKKRDFDKRSTDDDDGEEDGEEEDLRSSSASRYASTPTIPKLAPRSQGRKRKRVDDISYKLAEGLRVLAASNRVLPGEDTVRHAVTLFLANWRQKLPVKARTAVIKKLTNPMWAAIWPLLDKEEQAVFIEQWRLP</sequence>
<evidence type="ECO:0000313" key="2">
    <source>
        <dbReference type="EMBL" id="KAL2268274.1"/>
    </source>
</evidence>
<dbReference type="Proteomes" id="UP001600064">
    <property type="component" value="Unassembled WGS sequence"/>
</dbReference>
<organism evidence="2 3">
    <name type="scientific">Remersonia thermophila</name>
    <dbReference type="NCBI Taxonomy" id="72144"/>
    <lineage>
        <taxon>Eukaryota</taxon>
        <taxon>Fungi</taxon>
        <taxon>Dikarya</taxon>
        <taxon>Ascomycota</taxon>
        <taxon>Pezizomycotina</taxon>
        <taxon>Sordariomycetes</taxon>
        <taxon>Sordariomycetidae</taxon>
        <taxon>Sordariales</taxon>
        <taxon>Sordariales incertae sedis</taxon>
        <taxon>Remersonia</taxon>
    </lineage>
</organism>
<dbReference type="GeneID" id="98124111"/>
<keyword evidence="3" id="KW-1185">Reference proteome</keyword>
<evidence type="ECO:0000256" key="1">
    <source>
        <dbReference type="SAM" id="MobiDB-lite"/>
    </source>
</evidence>
<protein>
    <submittedName>
        <fullName evidence="2">Uncharacterized protein</fullName>
    </submittedName>
</protein>
<feature type="compositionally biased region" description="Acidic residues" evidence="1">
    <location>
        <begin position="100"/>
        <end position="112"/>
    </location>
</feature>
<feature type="compositionally biased region" description="Polar residues" evidence="1">
    <location>
        <begin position="54"/>
        <end position="63"/>
    </location>
</feature>
<dbReference type="RefSeq" id="XP_070867001.1">
    <property type="nucleotide sequence ID" value="XM_071009467.1"/>
</dbReference>
<evidence type="ECO:0000313" key="3">
    <source>
        <dbReference type="Proteomes" id="UP001600064"/>
    </source>
</evidence>
<feature type="compositionally biased region" description="Polar residues" evidence="1">
    <location>
        <begin position="115"/>
        <end position="126"/>
    </location>
</feature>
<dbReference type="EMBL" id="JAZGUE010000003">
    <property type="protein sequence ID" value="KAL2268274.1"/>
    <property type="molecule type" value="Genomic_DNA"/>
</dbReference>
<gene>
    <name evidence="2" type="ORF">VTJ83DRAFT_3120</name>
</gene>
<reference evidence="2 3" key="1">
    <citation type="journal article" date="2024" name="Commun. Biol.">
        <title>Comparative genomic analysis of thermophilic fungi reveals convergent evolutionary adaptations and gene losses.</title>
        <authorList>
            <person name="Steindorff A.S."/>
            <person name="Aguilar-Pontes M.V."/>
            <person name="Robinson A.J."/>
            <person name="Andreopoulos B."/>
            <person name="LaButti K."/>
            <person name="Kuo A."/>
            <person name="Mondo S."/>
            <person name="Riley R."/>
            <person name="Otillar R."/>
            <person name="Haridas S."/>
            <person name="Lipzen A."/>
            <person name="Grimwood J."/>
            <person name="Schmutz J."/>
            <person name="Clum A."/>
            <person name="Reid I.D."/>
            <person name="Moisan M.C."/>
            <person name="Butler G."/>
            <person name="Nguyen T.T.M."/>
            <person name="Dewar K."/>
            <person name="Conant G."/>
            <person name="Drula E."/>
            <person name="Henrissat B."/>
            <person name="Hansel C."/>
            <person name="Singer S."/>
            <person name="Hutchinson M.I."/>
            <person name="de Vries R.P."/>
            <person name="Natvig D.O."/>
            <person name="Powell A.J."/>
            <person name="Tsang A."/>
            <person name="Grigoriev I.V."/>
        </authorList>
    </citation>
    <scope>NUCLEOTIDE SEQUENCE [LARGE SCALE GENOMIC DNA]</scope>
    <source>
        <strain evidence="2 3">ATCC 22073</strain>
    </source>
</reference>
<name>A0ABR4DFE1_9PEZI</name>
<accession>A0ABR4DFE1</accession>
<comment type="caution">
    <text evidence="2">The sequence shown here is derived from an EMBL/GenBank/DDBJ whole genome shotgun (WGS) entry which is preliminary data.</text>
</comment>
<proteinExistence type="predicted"/>